<gene>
    <name evidence="1" type="ORF">CKA81_13355</name>
</gene>
<dbReference type="RefSeq" id="WP_128355716.1">
    <property type="nucleotide sequence ID" value="NZ_CP022987.1"/>
</dbReference>
<dbReference type="Proteomes" id="UP000283474">
    <property type="component" value="Chromosome"/>
</dbReference>
<reference evidence="1 2" key="1">
    <citation type="submission" date="2017-08" db="EMBL/GenBank/DDBJ databases">
        <authorList>
            <person name="Park S.-J."/>
            <person name="Kim H."/>
        </authorList>
    </citation>
    <scope>NUCLEOTIDE SEQUENCE [LARGE SCALE GENOMIC DNA]</scope>
    <source>
        <strain evidence="2">ye3</strain>
    </source>
</reference>
<evidence type="ECO:0000313" key="2">
    <source>
        <dbReference type="Proteomes" id="UP000283474"/>
    </source>
</evidence>
<dbReference type="InterPro" id="IPR020022">
    <property type="entry name" value="N-acetyl_sugar_amidoTrfase"/>
</dbReference>
<proteinExistence type="predicted"/>
<accession>A0A410GEM1</accession>
<evidence type="ECO:0000313" key="1">
    <source>
        <dbReference type="EMBL" id="QAA94719.1"/>
    </source>
</evidence>
<name>A0A410GEM1_9BURK</name>
<dbReference type="OrthoDB" id="8557965at2"/>
<dbReference type="SUPFAM" id="SSF52402">
    <property type="entry name" value="Adenine nucleotide alpha hydrolases-like"/>
    <property type="match status" value="1"/>
</dbReference>
<organism evidence="1 2">
    <name type="scientific">Pollutimonas thiosulfatoxidans</name>
    <dbReference type="NCBI Taxonomy" id="2028345"/>
    <lineage>
        <taxon>Bacteria</taxon>
        <taxon>Pseudomonadati</taxon>
        <taxon>Pseudomonadota</taxon>
        <taxon>Betaproteobacteria</taxon>
        <taxon>Burkholderiales</taxon>
        <taxon>Alcaligenaceae</taxon>
        <taxon>Pollutimonas</taxon>
    </lineage>
</organism>
<dbReference type="AlphaFoldDB" id="A0A410GEM1"/>
<dbReference type="EMBL" id="CP022987">
    <property type="protein sequence ID" value="QAA94719.1"/>
    <property type="molecule type" value="Genomic_DNA"/>
</dbReference>
<protein>
    <submittedName>
        <fullName evidence="1">LPS biosynthesis protein PseA</fullName>
    </submittedName>
</protein>
<dbReference type="NCBIfam" id="TIGR03573">
    <property type="entry name" value="WbuX"/>
    <property type="match status" value="1"/>
</dbReference>
<dbReference type="KEGG" id="pus:CKA81_13355"/>
<keyword evidence="2" id="KW-1185">Reference proteome</keyword>
<sequence length="436" mass="50404">MERILVPQETDKSLFSNDRSDLQTKYGLPKHVQYCTKCVISNQRPNSAVEYTHTKASKKATIHFDDAGVCDACNFAEKKRTAIDWADRERQLRELCDRHRSNDGSYDCIVPGSGGKDSFYASHILRTKYGMHPLTVTWAPHVYTEWGWKNFQRWIHAGHDNLLMTPNGRVHRLLTRLAVDNLFHPFQAFMFGQKSLAPKMALLHKIPLVFYGENEAEYGNPIGDTDTAKRDWSYFTAGDQSKVSLGGVSIADLKSHFGVEQQDLLPYLPANPEEIERQKVDVHYLGYYLKWHPQSCYYYAVEHGGFEASPERTPGTYSKYNSIDDRIDDFHYYTTGVKFGIGRASYDAAQEIRSGDITRDEGVALVKRFDHEFPERFADEIFQYLSVPENEFPEASKMFEQPIMTRDYFMRLADTFRSPHLWKWEGNVWSLRHAIS</sequence>